<dbReference type="GO" id="GO:0005634">
    <property type="term" value="C:nucleus"/>
    <property type="evidence" value="ECO:0007669"/>
    <property type="project" value="UniProtKB-SubCell"/>
</dbReference>
<dbReference type="SMART" id="SM00506">
    <property type="entry name" value="A1pp"/>
    <property type="match status" value="1"/>
</dbReference>
<dbReference type="InterPro" id="IPR052056">
    <property type="entry name" value="Mono-ARTD/PARP"/>
</dbReference>
<organism evidence="7 8">
    <name type="scientific">Callorhinchus milii</name>
    <name type="common">Ghost shark</name>
    <dbReference type="NCBI Taxonomy" id="7868"/>
    <lineage>
        <taxon>Eukaryota</taxon>
        <taxon>Metazoa</taxon>
        <taxon>Chordata</taxon>
        <taxon>Craniata</taxon>
        <taxon>Vertebrata</taxon>
        <taxon>Chondrichthyes</taxon>
        <taxon>Holocephali</taxon>
        <taxon>Chimaeriformes</taxon>
        <taxon>Callorhinchidae</taxon>
        <taxon>Callorhinchus</taxon>
    </lineage>
</organism>
<evidence type="ECO:0000259" key="6">
    <source>
        <dbReference type="PROSITE" id="PS51154"/>
    </source>
</evidence>
<reference evidence="7" key="4">
    <citation type="submission" date="2025-08" db="UniProtKB">
        <authorList>
            <consortium name="Ensembl"/>
        </authorList>
    </citation>
    <scope>IDENTIFICATION</scope>
</reference>
<sequence length="270" mass="29275">MDFIRDKLFICCRRKRRSESSRVNVHQAPMKELTMTVQIGDIIVMLKKGDITKENVDVIVNSTNNTLDLNSGVSGAILGAAGSFVKDECKKIGARSVNGVVVTGAGKLHCLKIVHIFGYKSDTLIAASVEEVLALCDELNIATVAFPAIGTGQGGIDPRDAINAIFFGIDNYFLPNTASSLKTITVVAFDTTVHDCFATFFNERQQMSEGGTKVTESIAPSGKFSCRRFSVSIVLVRKGGLQGSEVNDQCYLERFRLAVGILGILTRMLL</sequence>
<keyword evidence="3" id="KW-0808">Transferase</keyword>
<keyword evidence="4" id="KW-0520">NAD</keyword>
<dbReference type="Proteomes" id="UP000314986">
    <property type="component" value="Unassembled WGS sequence"/>
</dbReference>
<evidence type="ECO:0000256" key="4">
    <source>
        <dbReference type="ARBA" id="ARBA00023027"/>
    </source>
</evidence>
<reference evidence="8" key="2">
    <citation type="journal article" date="2007" name="PLoS Biol.">
        <title>Survey sequencing and comparative analysis of the elephant shark (Callorhinchus milii) genome.</title>
        <authorList>
            <person name="Venkatesh B."/>
            <person name="Kirkness E.F."/>
            <person name="Loh Y.H."/>
            <person name="Halpern A.L."/>
            <person name="Lee A.P."/>
            <person name="Johnson J."/>
            <person name="Dandona N."/>
            <person name="Viswanathan L.D."/>
            <person name="Tay A."/>
            <person name="Venter J.C."/>
            <person name="Strausberg R.L."/>
            <person name="Brenner S."/>
        </authorList>
    </citation>
    <scope>NUCLEOTIDE SEQUENCE [LARGE SCALE GENOMIC DNA]</scope>
</reference>
<evidence type="ECO:0000313" key="8">
    <source>
        <dbReference type="Proteomes" id="UP000314986"/>
    </source>
</evidence>
<keyword evidence="8" id="KW-1185">Reference proteome</keyword>
<dbReference type="PANTHER" id="PTHR14453">
    <property type="entry name" value="PARP/ZINC FINGER CCCH TYPE DOMAIN CONTAINING PROTEIN"/>
    <property type="match status" value="1"/>
</dbReference>
<dbReference type="InterPro" id="IPR002589">
    <property type="entry name" value="Macro_dom"/>
</dbReference>
<dbReference type="InterPro" id="IPR043472">
    <property type="entry name" value="Macro_dom-like"/>
</dbReference>
<reference evidence="8" key="3">
    <citation type="journal article" date="2014" name="Nature">
        <title>Elephant shark genome provides unique insights into gnathostome evolution.</title>
        <authorList>
            <consortium name="International Elephant Shark Genome Sequencing Consortium"/>
            <person name="Venkatesh B."/>
            <person name="Lee A.P."/>
            <person name="Ravi V."/>
            <person name="Maurya A.K."/>
            <person name="Lian M.M."/>
            <person name="Swann J.B."/>
            <person name="Ohta Y."/>
            <person name="Flajnik M.F."/>
            <person name="Sutoh Y."/>
            <person name="Kasahara M."/>
            <person name="Hoon S."/>
            <person name="Gangu V."/>
            <person name="Roy S.W."/>
            <person name="Irimia M."/>
            <person name="Korzh V."/>
            <person name="Kondrychyn I."/>
            <person name="Lim Z.W."/>
            <person name="Tay B.H."/>
            <person name="Tohari S."/>
            <person name="Kong K.W."/>
            <person name="Ho S."/>
            <person name="Lorente-Galdos B."/>
            <person name="Quilez J."/>
            <person name="Marques-Bonet T."/>
            <person name="Raney B.J."/>
            <person name="Ingham P.W."/>
            <person name="Tay A."/>
            <person name="Hillier L.W."/>
            <person name="Minx P."/>
            <person name="Boehm T."/>
            <person name="Wilson R.K."/>
            <person name="Brenner S."/>
            <person name="Warren W.C."/>
        </authorList>
    </citation>
    <scope>NUCLEOTIDE SEQUENCE [LARGE SCALE GENOMIC DNA]</scope>
</reference>
<dbReference type="AlphaFoldDB" id="A0A4W3I5R2"/>
<dbReference type="OMA" id="DQCYLER"/>
<dbReference type="GO" id="GO:0003950">
    <property type="term" value="F:NAD+ poly-ADP-ribosyltransferase activity"/>
    <property type="evidence" value="ECO:0007669"/>
    <property type="project" value="TreeGrafter"/>
</dbReference>
<dbReference type="STRING" id="7868.ENSCMIP00000022796"/>
<comment type="subcellular location">
    <subcellularLocation>
        <location evidence="1">Nucleus</location>
    </subcellularLocation>
</comment>
<name>A0A4W3I5R2_CALMI</name>
<dbReference type="GeneTree" id="ENSGT00940000154311"/>
<dbReference type="GO" id="GO:0005737">
    <property type="term" value="C:cytoplasm"/>
    <property type="evidence" value="ECO:0007669"/>
    <property type="project" value="TreeGrafter"/>
</dbReference>
<keyword evidence="5" id="KW-0539">Nucleus</keyword>
<accession>A0A4W3I5R2</accession>
<evidence type="ECO:0000256" key="1">
    <source>
        <dbReference type="ARBA" id="ARBA00004123"/>
    </source>
</evidence>
<dbReference type="GO" id="GO:0003714">
    <property type="term" value="F:transcription corepressor activity"/>
    <property type="evidence" value="ECO:0007669"/>
    <property type="project" value="TreeGrafter"/>
</dbReference>
<feature type="domain" description="Macro" evidence="6">
    <location>
        <begin position="31"/>
        <end position="205"/>
    </location>
</feature>
<evidence type="ECO:0000256" key="2">
    <source>
        <dbReference type="ARBA" id="ARBA00022676"/>
    </source>
</evidence>
<evidence type="ECO:0000256" key="5">
    <source>
        <dbReference type="ARBA" id="ARBA00023242"/>
    </source>
</evidence>
<dbReference type="PROSITE" id="PS51154">
    <property type="entry name" value="MACRO"/>
    <property type="match status" value="1"/>
</dbReference>
<dbReference type="Gene3D" id="3.40.220.10">
    <property type="entry name" value="Leucine Aminopeptidase, subunit E, domain 1"/>
    <property type="match status" value="1"/>
</dbReference>
<protein>
    <recommendedName>
        <fullName evidence="6">Macro domain-containing protein</fullName>
    </recommendedName>
</protein>
<reference evidence="7" key="5">
    <citation type="submission" date="2025-09" db="UniProtKB">
        <authorList>
            <consortium name="Ensembl"/>
        </authorList>
    </citation>
    <scope>IDENTIFICATION</scope>
</reference>
<dbReference type="Ensembl" id="ENSCMIT00000023185.1">
    <property type="protein sequence ID" value="ENSCMIP00000022796.1"/>
    <property type="gene ID" value="ENSCMIG00000010239.1"/>
</dbReference>
<dbReference type="GO" id="GO:0070212">
    <property type="term" value="P:protein poly-ADP-ribosylation"/>
    <property type="evidence" value="ECO:0007669"/>
    <property type="project" value="TreeGrafter"/>
</dbReference>
<keyword evidence="2" id="KW-0328">Glycosyltransferase</keyword>
<dbReference type="InParanoid" id="A0A4W3I5R2"/>
<dbReference type="GO" id="GO:0010629">
    <property type="term" value="P:negative regulation of gene expression"/>
    <property type="evidence" value="ECO:0007669"/>
    <property type="project" value="TreeGrafter"/>
</dbReference>
<evidence type="ECO:0000256" key="3">
    <source>
        <dbReference type="ARBA" id="ARBA00022679"/>
    </source>
</evidence>
<proteinExistence type="predicted"/>
<evidence type="ECO:0000313" key="7">
    <source>
        <dbReference type="Ensembl" id="ENSCMIP00000022796.1"/>
    </source>
</evidence>
<reference evidence="8" key="1">
    <citation type="journal article" date="2006" name="Science">
        <title>Ancient noncoding elements conserved in the human genome.</title>
        <authorList>
            <person name="Venkatesh B."/>
            <person name="Kirkness E.F."/>
            <person name="Loh Y.H."/>
            <person name="Halpern A.L."/>
            <person name="Lee A.P."/>
            <person name="Johnson J."/>
            <person name="Dandona N."/>
            <person name="Viswanathan L.D."/>
            <person name="Tay A."/>
            <person name="Venter J.C."/>
            <person name="Strausberg R.L."/>
            <person name="Brenner S."/>
        </authorList>
    </citation>
    <scope>NUCLEOTIDE SEQUENCE [LARGE SCALE GENOMIC DNA]</scope>
</reference>
<dbReference type="PANTHER" id="PTHR14453:SF101">
    <property type="entry name" value="POLY [ADP-RIBOSE] POLYMERASE"/>
    <property type="match status" value="1"/>
</dbReference>
<dbReference type="SUPFAM" id="SSF52949">
    <property type="entry name" value="Macro domain-like"/>
    <property type="match status" value="1"/>
</dbReference>
<dbReference type="Pfam" id="PF01661">
    <property type="entry name" value="Macro"/>
    <property type="match status" value="1"/>
</dbReference>
<dbReference type="GO" id="GO:1990404">
    <property type="term" value="F:NAD+-protein mono-ADP-ribosyltransferase activity"/>
    <property type="evidence" value="ECO:0007669"/>
    <property type="project" value="TreeGrafter"/>
</dbReference>